<gene>
    <name evidence="2" type="primary">LOC109009915</name>
</gene>
<name>A0A2I4GQE3_JUGRE</name>
<dbReference type="PANTHER" id="PTHR33356:SF34">
    <property type="match status" value="1"/>
</dbReference>
<protein>
    <submittedName>
        <fullName evidence="2">Uncharacterized protein LOC109009915 isoform X1</fullName>
    </submittedName>
</protein>
<proteinExistence type="predicted"/>
<evidence type="ECO:0000313" key="1">
    <source>
        <dbReference type="Proteomes" id="UP000235220"/>
    </source>
</evidence>
<accession>A0A2I4GQE3</accession>
<dbReference type="GeneID" id="109009915"/>
<reference evidence="2" key="1">
    <citation type="submission" date="2025-08" db="UniProtKB">
        <authorList>
            <consortium name="RefSeq"/>
        </authorList>
    </citation>
    <scope>IDENTIFICATION</scope>
    <source>
        <tissue evidence="2">Leaves</tissue>
    </source>
</reference>
<evidence type="ECO:0000313" key="2">
    <source>
        <dbReference type="RefSeq" id="XP_018846128.2"/>
    </source>
</evidence>
<keyword evidence="1" id="KW-1185">Reference proteome</keyword>
<organism evidence="1 2">
    <name type="scientific">Juglans regia</name>
    <name type="common">English walnut</name>
    <dbReference type="NCBI Taxonomy" id="51240"/>
    <lineage>
        <taxon>Eukaryota</taxon>
        <taxon>Viridiplantae</taxon>
        <taxon>Streptophyta</taxon>
        <taxon>Embryophyta</taxon>
        <taxon>Tracheophyta</taxon>
        <taxon>Spermatophyta</taxon>
        <taxon>Magnoliopsida</taxon>
        <taxon>eudicotyledons</taxon>
        <taxon>Gunneridae</taxon>
        <taxon>Pentapetalae</taxon>
        <taxon>rosids</taxon>
        <taxon>fabids</taxon>
        <taxon>Fagales</taxon>
        <taxon>Juglandaceae</taxon>
        <taxon>Juglans</taxon>
    </lineage>
</organism>
<dbReference type="KEGG" id="jre:109009915"/>
<dbReference type="RefSeq" id="XP_018846128.2">
    <property type="nucleotide sequence ID" value="XM_018990583.2"/>
</dbReference>
<dbReference type="OrthoDB" id="1888697at2759"/>
<dbReference type="Gramene" id="Jr03_02600_p1">
    <property type="protein sequence ID" value="cds.Jr03_02600_p1"/>
    <property type="gene ID" value="Jr03_02600"/>
</dbReference>
<dbReference type="Proteomes" id="UP000235220">
    <property type="component" value="Chromosome 3"/>
</dbReference>
<dbReference type="PANTHER" id="PTHR33356">
    <property type="entry name" value="TIP41-LIKE PROTEIN"/>
    <property type="match status" value="1"/>
</dbReference>
<dbReference type="AlphaFoldDB" id="A0A2I4GQE3"/>
<sequence length="240" mass="26830">MAEFPPNLDDGEVWLPSDIFLNEVVPASSLSHRNLSCVDDLAERFAAFALLQHRRSVFNAPRNLSPNLEWFRPEVQKFGTISRVPQEYMSPNGGYENTSRGLCGCGARPYSPVNKLLYEYQLLQPSQPKAVVDGLSARVLRNRQNRLQNRLLPFQGSTGFGLSGGFVKESGGTGVFIPRILNTSATTSAVASDTRKRKVMRNEQEIQVTGTSLKGIDVAKQRESHRYLPPEMSLPQDWTY</sequence>